<feature type="chain" id="PRO_5041777823" description="Germin-like protein" evidence="13">
    <location>
        <begin position="26"/>
        <end position="206"/>
    </location>
</feature>
<evidence type="ECO:0000313" key="15">
    <source>
        <dbReference type="EMBL" id="KAK1354568.1"/>
    </source>
</evidence>
<feature type="binding site" evidence="11">
    <location>
        <position position="101"/>
    </location>
    <ligand>
        <name>oxalate</name>
        <dbReference type="ChEBI" id="CHEBI:30623"/>
    </ligand>
</feature>
<dbReference type="AlphaFoldDB" id="A0AAD8GV32"/>
<evidence type="ECO:0000256" key="3">
    <source>
        <dbReference type="ARBA" id="ARBA00007456"/>
    </source>
</evidence>
<dbReference type="Gene3D" id="2.60.120.10">
    <property type="entry name" value="Jelly Rolls"/>
    <property type="match status" value="1"/>
</dbReference>
<evidence type="ECO:0000256" key="8">
    <source>
        <dbReference type="ARBA" id="ARBA00022729"/>
    </source>
</evidence>
<evidence type="ECO:0000256" key="7">
    <source>
        <dbReference type="ARBA" id="ARBA00022723"/>
    </source>
</evidence>
<evidence type="ECO:0000256" key="4">
    <source>
        <dbReference type="ARBA" id="ARBA00011268"/>
    </source>
</evidence>
<comment type="similarity">
    <text evidence="3 13">Belongs to the germin family.</text>
</comment>
<evidence type="ECO:0000256" key="11">
    <source>
        <dbReference type="PIRSR" id="PIRSR601929-1"/>
    </source>
</evidence>
<dbReference type="InterPro" id="IPR011051">
    <property type="entry name" value="RmlC_Cupin_sf"/>
</dbReference>
<evidence type="ECO:0000313" key="16">
    <source>
        <dbReference type="Proteomes" id="UP001237642"/>
    </source>
</evidence>
<dbReference type="PANTHER" id="PTHR31238">
    <property type="entry name" value="GERMIN-LIKE PROTEIN SUBFAMILY 3 MEMBER 3"/>
    <property type="match status" value="1"/>
</dbReference>
<feature type="binding site" evidence="11">
    <location>
        <position position="96"/>
    </location>
    <ligand>
        <name>oxalate</name>
        <dbReference type="ChEBI" id="CHEBI:30623"/>
    </ligand>
</feature>
<name>A0AAD8GV32_9APIA</name>
<keyword evidence="7 11" id="KW-0479">Metal-binding</keyword>
<dbReference type="FunFam" id="2.60.120.10:FF:000098">
    <property type="entry name" value="Germin-like protein 9-3"/>
    <property type="match status" value="1"/>
</dbReference>
<dbReference type="Pfam" id="PF00190">
    <property type="entry name" value="Cupin_1"/>
    <property type="match status" value="1"/>
</dbReference>
<dbReference type="PRINTS" id="PR00325">
    <property type="entry name" value="GERMIN"/>
</dbReference>
<dbReference type="InterPro" id="IPR001929">
    <property type="entry name" value="Germin"/>
</dbReference>
<dbReference type="GO" id="GO:0030145">
    <property type="term" value="F:manganese ion binding"/>
    <property type="evidence" value="ECO:0007669"/>
    <property type="project" value="UniProtKB-UniRule"/>
</dbReference>
<proteinExistence type="inferred from homology"/>
<comment type="caution">
    <text evidence="15">The sequence shown here is derived from an EMBL/GenBank/DDBJ whole genome shotgun (WGS) entry which is preliminary data.</text>
</comment>
<keyword evidence="9" id="KW-0325">Glycoprotein</keyword>
<dbReference type="Proteomes" id="UP001237642">
    <property type="component" value="Unassembled WGS sequence"/>
</dbReference>
<evidence type="ECO:0000256" key="2">
    <source>
        <dbReference type="ARBA" id="ARBA00004271"/>
    </source>
</evidence>
<evidence type="ECO:0000256" key="6">
    <source>
        <dbReference type="ARBA" id="ARBA00022525"/>
    </source>
</evidence>
<feature type="binding site" evidence="12">
    <location>
        <position position="145"/>
    </location>
    <ligand>
        <name>Mn(2+)</name>
        <dbReference type="ChEBI" id="CHEBI:29035"/>
    </ligand>
</feature>
<keyword evidence="8 13" id="KW-0732">Signal</keyword>
<dbReference type="SUPFAM" id="SSF51182">
    <property type="entry name" value="RmlC-like cupins"/>
    <property type="match status" value="1"/>
</dbReference>
<evidence type="ECO:0000256" key="13">
    <source>
        <dbReference type="RuleBase" id="RU366015"/>
    </source>
</evidence>
<gene>
    <name evidence="15" type="ORF">POM88_047824</name>
</gene>
<dbReference type="CDD" id="cd02241">
    <property type="entry name" value="cupin_OxOx"/>
    <property type="match status" value="1"/>
</dbReference>
<feature type="signal peptide" evidence="13">
    <location>
        <begin position="1"/>
        <end position="25"/>
    </location>
</feature>
<keyword evidence="16" id="KW-1185">Reference proteome</keyword>
<evidence type="ECO:0000256" key="5">
    <source>
        <dbReference type="ARBA" id="ARBA00022523"/>
    </source>
</evidence>
<evidence type="ECO:0000256" key="12">
    <source>
        <dbReference type="PIRSR" id="PIRSR601929-2"/>
    </source>
</evidence>
<feature type="binding site" evidence="12">
    <location>
        <position position="99"/>
    </location>
    <ligand>
        <name>Mn(2+)</name>
        <dbReference type="ChEBI" id="CHEBI:29035"/>
    </ligand>
</feature>
<sequence>MALLSANHAFLFTSVICACICITQSTDPDIISDFIIPANTTTIDGNFFTYTGLRTAFTTDFPTEFKATKANMVEFPALVGQSISYLVVQLPVGAVNPPHTHPRSSELLLVISGHIEAGFVDTSNKLYTQSLQPGDIFVVPKGLLHYQYNANANINATALTAFGSANGGKVTLPVALFETGIDDEILARSFKTDIATVQKIKAGLAP</sequence>
<accession>A0AAD8GV32</accession>
<feature type="binding site" evidence="12">
    <location>
        <position position="101"/>
    </location>
    <ligand>
        <name>Mn(2+)</name>
        <dbReference type="ChEBI" id="CHEBI:29035"/>
    </ligand>
</feature>
<evidence type="ECO:0000256" key="9">
    <source>
        <dbReference type="ARBA" id="ARBA00023180"/>
    </source>
</evidence>
<keyword evidence="10 11" id="KW-0464">Manganese</keyword>
<comment type="function">
    <text evidence="1">May play a role in plant defense. Probably has no oxalate oxidase activity even if the active site is conserved.</text>
</comment>
<dbReference type="InterPro" id="IPR006045">
    <property type="entry name" value="Cupin_1"/>
</dbReference>
<dbReference type="EMBL" id="JAUIZM010000011">
    <property type="protein sequence ID" value="KAK1354568.1"/>
    <property type="molecule type" value="Genomic_DNA"/>
</dbReference>
<dbReference type="SMART" id="SM00835">
    <property type="entry name" value="Cupin_1"/>
    <property type="match status" value="1"/>
</dbReference>
<keyword evidence="6 13" id="KW-0964">Secreted</keyword>
<feature type="binding site" evidence="11">
    <location>
        <position position="106"/>
    </location>
    <ligand>
        <name>oxalate</name>
        <dbReference type="ChEBI" id="CHEBI:30623"/>
    </ligand>
</feature>
<reference evidence="15" key="1">
    <citation type="submission" date="2023-02" db="EMBL/GenBank/DDBJ databases">
        <title>Genome of toxic invasive species Heracleum sosnowskyi carries increased number of genes despite the absence of recent whole-genome duplications.</title>
        <authorList>
            <person name="Schelkunov M."/>
            <person name="Shtratnikova V."/>
            <person name="Makarenko M."/>
            <person name="Klepikova A."/>
            <person name="Omelchenko D."/>
            <person name="Novikova G."/>
            <person name="Obukhova E."/>
            <person name="Bogdanov V."/>
            <person name="Penin A."/>
            <person name="Logacheva M."/>
        </authorList>
    </citation>
    <scope>NUCLEOTIDE SEQUENCE</scope>
    <source>
        <strain evidence="15">Hsosn_3</strain>
        <tissue evidence="15">Leaf</tissue>
    </source>
</reference>
<reference evidence="15" key="2">
    <citation type="submission" date="2023-05" db="EMBL/GenBank/DDBJ databases">
        <authorList>
            <person name="Schelkunov M.I."/>
        </authorList>
    </citation>
    <scope>NUCLEOTIDE SEQUENCE</scope>
    <source>
        <strain evidence="15">Hsosn_3</strain>
        <tissue evidence="15">Leaf</tissue>
    </source>
</reference>
<organism evidence="15 16">
    <name type="scientific">Heracleum sosnowskyi</name>
    <dbReference type="NCBI Taxonomy" id="360622"/>
    <lineage>
        <taxon>Eukaryota</taxon>
        <taxon>Viridiplantae</taxon>
        <taxon>Streptophyta</taxon>
        <taxon>Embryophyta</taxon>
        <taxon>Tracheophyta</taxon>
        <taxon>Spermatophyta</taxon>
        <taxon>Magnoliopsida</taxon>
        <taxon>eudicotyledons</taxon>
        <taxon>Gunneridae</taxon>
        <taxon>Pentapetalae</taxon>
        <taxon>asterids</taxon>
        <taxon>campanulids</taxon>
        <taxon>Apiales</taxon>
        <taxon>Apiaceae</taxon>
        <taxon>Apioideae</taxon>
        <taxon>apioid superclade</taxon>
        <taxon>Tordylieae</taxon>
        <taxon>Tordyliinae</taxon>
        <taxon>Heracleum</taxon>
    </lineage>
</organism>
<protein>
    <recommendedName>
        <fullName evidence="13">Germin-like protein</fullName>
    </recommendedName>
</protein>
<comment type="subcellular location">
    <subcellularLocation>
        <location evidence="2 13">Secreted</location>
        <location evidence="2 13">Extracellular space</location>
        <location evidence="2 13">Apoplast</location>
    </subcellularLocation>
</comment>
<evidence type="ECO:0000259" key="14">
    <source>
        <dbReference type="SMART" id="SM00835"/>
    </source>
</evidence>
<evidence type="ECO:0000256" key="10">
    <source>
        <dbReference type="ARBA" id="ARBA00023211"/>
    </source>
</evidence>
<dbReference type="GO" id="GO:0048046">
    <property type="term" value="C:apoplast"/>
    <property type="evidence" value="ECO:0007669"/>
    <property type="project" value="UniProtKB-SubCell"/>
</dbReference>
<feature type="domain" description="Cupin type-1" evidence="14">
    <location>
        <begin position="54"/>
        <end position="198"/>
    </location>
</feature>
<feature type="binding site" evidence="12">
    <location>
        <position position="106"/>
    </location>
    <ligand>
        <name>Mn(2+)</name>
        <dbReference type="ChEBI" id="CHEBI:29035"/>
    </ligand>
</feature>
<comment type="subunit">
    <text evidence="4">Oligomer (believed to be a pentamer but probably hexamer).</text>
</comment>
<evidence type="ECO:0000256" key="1">
    <source>
        <dbReference type="ARBA" id="ARBA00003629"/>
    </source>
</evidence>
<dbReference type="InterPro" id="IPR014710">
    <property type="entry name" value="RmlC-like_jellyroll"/>
</dbReference>
<keyword evidence="5 13" id="KW-0052">Apoplast</keyword>